<dbReference type="AlphaFoldDB" id="A0A9D1T308"/>
<dbReference type="EMBL" id="DVOR01000241">
    <property type="protein sequence ID" value="HIV09985.1"/>
    <property type="molecule type" value="Genomic_DNA"/>
</dbReference>
<dbReference type="Proteomes" id="UP000886845">
    <property type="component" value="Unassembled WGS sequence"/>
</dbReference>
<proteinExistence type="predicted"/>
<comment type="caution">
    <text evidence="1">The sequence shown here is derived from an EMBL/GenBank/DDBJ whole genome shotgun (WGS) entry which is preliminary data.</text>
</comment>
<organism evidence="1 2">
    <name type="scientific">Candidatus Spyradenecus faecavium</name>
    <dbReference type="NCBI Taxonomy" id="2840947"/>
    <lineage>
        <taxon>Bacteria</taxon>
        <taxon>Pseudomonadati</taxon>
        <taxon>Lentisphaerota</taxon>
        <taxon>Lentisphaeria</taxon>
        <taxon>Lentisphaerales</taxon>
        <taxon>Lentisphaeraceae</taxon>
        <taxon>Lentisphaeraceae incertae sedis</taxon>
        <taxon>Candidatus Spyradenecus</taxon>
    </lineage>
</organism>
<dbReference type="Gene3D" id="1.20.1440.60">
    <property type="entry name" value="23S rRNA-intervening sequence"/>
    <property type="match status" value="1"/>
</dbReference>
<name>A0A9D1T308_9BACT</name>
<dbReference type="SUPFAM" id="SSF158446">
    <property type="entry name" value="IVS-encoded protein-like"/>
    <property type="match status" value="1"/>
</dbReference>
<evidence type="ECO:0000313" key="1">
    <source>
        <dbReference type="EMBL" id="HIV09985.1"/>
    </source>
</evidence>
<protein>
    <submittedName>
        <fullName evidence="1">Four helix bundle protein</fullName>
    </submittedName>
</protein>
<dbReference type="Pfam" id="PF05635">
    <property type="entry name" value="23S_rRNA_IVP"/>
    <property type="match status" value="1"/>
</dbReference>
<dbReference type="PANTHER" id="PTHR38471:SF2">
    <property type="entry name" value="FOUR HELIX BUNDLE PROTEIN"/>
    <property type="match status" value="1"/>
</dbReference>
<dbReference type="NCBIfam" id="TIGR02436">
    <property type="entry name" value="four helix bundle protein"/>
    <property type="match status" value="1"/>
</dbReference>
<accession>A0A9D1T308</accession>
<dbReference type="InterPro" id="IPR036583">
    <property type="entry name" value="23S_rRNA_IVS_sf"/>
</dbReference>
<dbReference type="CDD" id="cd16377">
    <property type="entry name" value="23S_rRNA_IVP_like"/>
    <property type="match status" value="1"/>
</dbReference>
<evidence type="ECO:0000313" key="2">
    <source>
        <dbReference type="Proteomes" id="UP000886845"/>
    </source>
</evidence>
<sequence length="110" mass="12190">MALAKYVHELIRDFPKEERFGLYSQISRTSVSVPSNIAEGSSRRGATDFAHFLGIARGALAELDTQLELAHAYGYLSYTEEARVGIESLARQINAFVRKLTSETTKPPSL</sequence>
<reference evidence="1" key="1">
    <citation type="submission" date="2020-10" db="EMBL/GenBank/DDBJ databases">
        <authorList>
            <person name="Gilroy R."/>
        </authorList>
    </citation>
    <scope>NUCLEOTIDE SEQUENCE</scope>
    <source>
        <strain evidence="1">35461</strain>
    </source>
</reference>
<gene>
    <name evidence="1" type="ORF">IAC79_07725</name>
</gene>
<dbReference type="PANTHER" id="PTHR38471">
    <property type="entry name" value="FOUR HELIX BUNDLE PROTEIN"/>
    <property type="match status" value="1"/>
</dbReference>
<dbReference type="InterPro" id="IPR012657">
    <property type="entry name" value="23S_rRNA-intervening_sequence"/>
</dbReference>
<reference evidence="1" key="2">
    <citation type="journal article" date="2021" name="PeerJ">
        <title>Extensive microbial diversity within the chicken gut microbiome revealed by metagenomics and culture.</title>
        <authorList>
            <person name="Gilroy R."/>
            <person name="Ravi A."/>
            <person name="Getino M."/>
            <person name="Pursley I."/>
            <person name="Horton D.L."/>
            <person name="Alikhan N.F."/>
            <person name="Baker D."/>
            <person name="Gharbi K."/>
            <person name="Hall N."/>
            <person name="Watson M."/>
            <person name="Adriaenssens E.M."/>
            <person name="Foster-Nyarko E."/>
            <person name="Jarju S."/>
            <person name="Secka A."/>
            <person name="Antonio M."/>
            <person name="Oren A."/>
            <person name="Chaudhuri R.R."/>
            <person name="La Ragione R."/>
            <person name="Hildebrand F."/>
            <person name="Pallen M.J."/>
        </authorList>
    </citation>
    <scope>NUCLEOTIDE SEQUENCE</scope>
    <source>
        <strain evidence="1">35461</strain>
    </source>
</reference>